<feature type="compositionally biased region" description="Basic and acidic residues" evidence="1">
    <location>
        <begin position="99"/>
        <end position="108"/>
    </location>
</feature>
<dbReference type="EMBL" id="JAVRRD010000005">
    <property type="protein sequence ID" value="KAK5058683.1"/>
    <property type="molecule type" value="Genomic_DNA"/>
</dbReference>
<feature type="compositionally biased region" description="Basic and acidic residues" evidence="1">
    <location>
        <begin position="416"/>
        <end position="451"/>
    </location>
</feature>
<dbReference type="GeneID" id="89979101"/>
<dbReference type="AlphaFoldDB" id="A0AAV9NLG9"/>
<feature type="region of interest" description="Disordered" evidence="1">
    <location>
        <begin position="99"/>
        <end position="353"/>
    </location>
</feature>
<proteinExistence type="predicted"/>
<feature type="region of interest" description="Disordered" evidence="1">
    <location>
        <begin position="1"/>
        <end position="20"/>
    </location>
</feature>
<comment type="caution">
    <text evidence="2">The sequence shown here is derived from an EMBL/GenBank/DDBJ whole genome shotgun (WGS) entry which is preliminary data.</text>
</comment>
<dbReference type="RefSeq" id="XP_064709206.1">
    <property type="nucleotide sequence ID" value="XM_064854480.1"/>
</dbReference>
<keyword evidence="3" id="KW-1185">Reference proteome</keyword>
<name>A0AAV9NLG9_9EURO</name>
<feature type="compositionally biased region" description="Basic and acidic residues" evidence="1">
    <location>
        <begin position="9"/>
        <end position="18"/>
    </location>
</feature>
<sequence>MSQGMNKTSSDKSKEIPRTSEILSQLDDRILRLRHSILPRHPYLLSVPSDVPYRHSSRFVNTWYEGTAFDRTEEQLQYLSFLSRQLEDESLLKVEGGWADDRGNRIDEDALSPKTIPNTGQNTPADQGHRKKISWKDYKTKGKVSPEAVSQTPVVASPKTSIPASPKPPPGEKPVLENGTSHIVQQKQEPGPQDFDHKPRQIDGHCSPPPVDSRKPDSPSPAKRRKLSKPPEEPKSSTMSTKVEAQPAVMKMPRLLSPTLPSPQKQMGLPELLSPLLPPSLAKAMSTPSDTVSIGSPAAASHSRTDSVRAILAGADLDNSPSNKGGLSITGDRVRSNSQHSARDSVPGTPNAIKPIVGVKALSKIGAKLGTPVHEGARSSPGPRQRHTIILKYGKKNRKRVEALLKLGGRPKKTIVRNEDALTSKTPDIRPKKDFSKNDTVETHHPPESKSKKPPVPVEAKEVRREKDNQPKPTTSEPLKMEKKRKIEVSPPLATKRLKQSAEQEKRPSTPVQLAGKTPLASQSKSTFSTPKKELKSAAMRRVESSDYQDVPTPTGDRGRVSTPVATAKPSYQPAQTATSREEERHLWTNLNTKYFALGRSLKHQGTKIGPSANGEVKAYSAKSVMLLVEALLCFMINISAQAHARPGADPGWNTIIPYHIFVWRASRKHPHLHGLVVQLGAVCRQLIHKYDMDRLARDPLPDDYCNAAPTPGSDGNTKTNEDAEKYKKSYVDFKDGLIQNARELQTAWLEGSRHLSPDILKRDFPTTFSKRAKDSSLRLQEKPTPAKIPKDFYLPLDANTTAFEAARFGLAFLQEWADKEKVEWKTSIELG</sequence>
<organism evidence="2 3">
    <name type="scientific">Exophiala bonariae</name>
    <dbReference type="NCBI Taxonomy" id="1690606"/>
    <lineage>
        <taxon>Eukaryota</taxon>
        <taxon>Fungi</taxon>
        <taxon>Dikarya</taxon>
        <taxon>Ascomycota</taxon>
        <taxon>Pezizomycotina</taxon>
        <taxon>Eurotiomycetes</taxon>
        <taxon>Chaetothyriomycetidae</taxon>
        <taxon>Chaetothyriales</taxon>
        <taxon>Herpotrichiellaceae</taxon>
        <taxon>Exophiala</taxon>
    </lineage>
</organism>
<evidence type="ECO:0000313" key="2">
    <source>
        <dbReference type="EMBL" id="KAK5058683.1"/>
    </source>
</evidence>
<evidence type="ECO:0008006" key="4">
    <source>
        <dbReference type="Google" id="ProtNLM"/>
    </source>
</evidence>
<feature type="compositionally biased region" description="Basic and acidic residues" evidence="1">
    <location>
        <begin position="479"/>
        <end position="488"/>
    </location>
</feature>
<feature type="compositionally biased region" description="Basic residues" evidence="1">
    <location>
        <begin position="384"/>
        <end position="399"/>
    </location>
</feature>
<feature type="compositionally biased region" description="Polar residues" evidence="1">
    <location>
        <begin position="178"/>
        <end position="188"/>
    </location>
</feature>
<evidence type="ECO:0000256" key="1">
    <source>
        <dbReference type="SAM" id="MobiDB-lite"/>
    </source>
</evidence>
<gene>
    <name evidence="2" type="ORF">LTR84_010947</name>
</gene>
<protein>
    <recommendedName>
        <fullName evidence="4">DNA replication regulator Sld3 C-terminal domain-containing protein</fullName>
    </recommendedName>
</protein>
<dbReference type="Proteomes" id="UP001358417">
    <property type="component" value="Unassembled WGS sequence"/>
</dbReference>
<feature type="compositionally biased region" description="Low complexity" evidence="1">
    <location>
        <begin position="269"/>
        <end position="281"/>
    </location>
</feature>
<feature type="compositionally biased region" description="Polar residues" evidence="1">
    <location>
        <begin position="520"/>
        <end position="530"/>
    </location>
</feature>
<feature type="compositionally biased region" description="Polar residues" evidence="1">
    <location>
        <begin position="115"/>
        <end position="125"/>
    </location>
</feature>
<accession>A0AAV9NLG9</accession>
<feature type="compositionally biased region" description="Basic and acidic residues" evidence="1">
    <location>
        <begin position="459"/>
        <end position="470"/>
    </location>
</feature>
<feature type="region of interest" description="Disordered" evidence="1">
    <location>
        <begin position="370"/>
        <end position="584"/>
    </location>
</feature>
<evidence type="ECO:0000313" key="3">
    <source>
        <dbReference type="Proteomes" id="UP001358417"/>
    </source>
</evidence>
<feature type="compositionally biased region" description="Basic and acidic residues" evidence="1">
    <location>
        <begin position="531"/>
        <end position="545"/>
    </location>
</feature>
<feature type="compositionally biased region" description="Basic and acidic residues" evidence="1">
    <location>
        <begin position="194"/>
        <end position="203"/>
    </location>
</feature>
<reference evidence="2 3" key="1">
    <citation type="submission" date="2023-08" db="EMBL/GenBank/DDBJ databases">
        <title>Black Yeasts Isolated from many extreme environments.</title>
        <authorList>
            <person name="Coleine C."/>
            <person name="Stajich J.E."/>
            <person name="Selbmann L."/>
        </authorList>
    </citation>
    <scope>NUCLEOTIDE SEQUENCE [LARGE SCALE GENOMIC DNA]</scope>
    <source>
        <strain evidence="2 3">CCFEE 5792</strain>
    </source>
</reference>